<keyword evidence="1" id="KW-0812">Transmembrane</keyword>
<accession>A0ABN6YCT4</accession>
<organism evidence="2 3">
    <name type="scientific">Agromyces marinus</name>
    <dbReference type="NCBI Taxonomy" id="1389020"/>
    <lineage>
        <taxon>Bacteria</taxon>
        <taxon>Bacillati</taxon>
        <taxon>Actinomycetota</taxon>
        <taxon>Actinomycetes</taxon>
        <taxon>Micrococcales</taxon>
        <taxon>Microbacteriaceae</taxon>
        <taxon>Agromyces</taxon>
    </lineage>
</organism>
<evidence type="ECO:0000313" key="3">
    <source>
        <dbReference type="Proteomes" id="UP001321477"/>
    </source>
</evidence>
<feature type="transmembrane region" description="Helical" evidence="1">
    <location>
        <begin position="89"/>
        <end position="114"/>
    </location>
</feature>
<keyword evidence="3" id="KW-1185">Reference proteome</keyword>
<keyword evidence="1" id="KW-0472">Membrane</keyword>
<dbReference type="Proteomes" id="UP001321477">
    <property type="component" value="Chromosome"/>
</dbReference>
<gene>
    <name evidence="2" type="ORF">GCM10025870_22850</name>
</gene>
<feature type="transmembrane region" description="Helical" evidence="1">
    <location>
        <begin position="126"/>
        <end position="153"/>
    </location>
</feature>
<name>A0ABN6YCT4_9MICO</name>
<evidence type="ECO:0008006" key="4">
    <source>
        <dbReference type="Google" id="ProtNLM"/>
    </source>
</evidence>
<evidence type="ECO:0000313" key="2">
    <source>
        <dbReference type="EMBL" id="BDZ55212.1"/>
    </source>
</evidence>
<sequence>MGALLAPNDNPLEIMGTVIATPGGTAEAAQWNPTLGRTLDPRETFTALPNTALTIAAALIAAALAFVGVRLRRLELASARHVGVSRASLIGIALAEVAIWLIPACVLTLTALAFTATWHNPDPPAAAWLAGARIVIAASAAWLLTTALTTAAVRETHLVRYFQQR</sequence>
<keyword evidence="1" id="KW-1133">Transmembrane helix</keyword>
<proteinExistence type="predicted"/>
<reference evidence="3" key="1">
    <citation type="journal article" date="2019" name="Int. J. Syst. Evol. Microbiol.">
        <title>The Global Catalogue of Microorganisms (GCM) 10K type strain sequencing project: providing services to taxonomists for standard genome sequencing and annotation.</title>
        <authorList>
            <consortium name="The Broad Institute Genomics Platform"/>
            <consortium name="The Broad Institute Genome Sequencing Center for Infectious Disease"/>
            <person name="Wu L."/>
            <person name="Ma J."/>
        </authorList>
    </citation>
    <scope>NUCLEOTIDE SEQUENCE [LARGE SCALE GENOMIC DNA]</scope>
    <source>
        <strain evidence="3">NBRC 109019</strain>
    </source>
</reference>
<feature type="transmembrane region" description="Helical" evidence="1">
    <location>
        <begin position="47"/>
        <end position="69"/>
    </location>
</feature>
<protein>
    <recommendedName>
        <fullName evidence="4">FtsX-like permease family protein</fullName>
    </recommendedName>
</protein>
<dbReference type="EMBL" id="AP027734">
    <property type="protein sequence ID" value="BDZ55212.1"/>
    <property type="molecule type" value="Genomic_DNA"/>
</dbReference>
<evidence type="ECO:0000256" key="1">
    <source>
        <dbReference type="SAM" id="Phobius"/>
    </source>
</evidence>